<name>A0A7J7K472_BUGNE</name>
<dbReference type="InterPro" id="IPR001879">
    <property type="entry name" value="GPCR_2_extracellular_dom"/>
</dbReference>
<dbReference type="SMART" id="SM00008">
    <property type="entry name" value="HormR"/>
    <property type="match status" value="1"/>
</dbReference>
<accession>A0A7J7K472</accession>
<dbReference type="SUPFAM" id="SSF111418">
    <property type="entry name" value="Hormone receptor domain"/>
    <property type="match status" value="1"/>
</dbReference>
<sequence length="109" mass="12261">MRQRSISYCLILILQLCLKCLGVVREFSVEEQRVGLTREFSRCLALQESTTSGPLNNSEIICPADFDGLSCWTATPANQTAYRQCPDYLNLFDSEGRIVAAHISHIHLI</sequence>
<dbReference type="EMBL" id="VXIV02001340">
    <property type="protein sequence ID" value="KAF6033430.1"/>
    <property type="molecule type" value="Genomic_DNA"/>
</dbReference>
<dbReference type="OrthoDB" id="6022368at2759"/>
<protein>
    <recommendedName>
        <fullName evidence="2">G-protein coupled receptors family 2 profile 1 domain-containing protein</fullName>
    </recommendedName>
</protein>
<dbReference type="GO" id="GO:0016020">
    <property type="term" value="C:membrane"/>
    <property type="evidence" value="ECO:0007669"/>
    <property type="project" value="InterPro"/>
</dbReference>
<dbReference type="PROSITE" id="PS50227">
    <property type="entry name" value="G_PROTEIN_RECEP_F2_3"/>
    <property type="match status" value="1"/>
</dbReference>
<dbReference type="InterPro" id="IPR036445">
    <property type="entry name" value="GPCR_2_extracell_dom_sf"/>
</dbReference>
<evidence type="ECO:0000256" key="1">
    <source>
        <dbReference type="SAM" id="SignalP"/>
    </source>
</evidence>
<dbReference type="PROSITE" id="PS00649">
    <property type="entry name" value="G_PROTEIN_RECEP_F2_1"/>
    <property type="match status" value="1"/>
</dbReference>
<evidence type="ECO:0000259" key="2">
    <source>
        <dbReference type="PROSITE" id="PS50227"/>
    </source>
</evidence>
<dbReference type="InterPro" id="IPR017983">
    <property type="entry name" value="GPCR_2_secretin-like_CS"/>
</dbReference>
<evidence type="ECO:0000313" key="4">
    <source>
        <dbReference type="Proteomes" id="UP000593567"/>
    </source>
</evidence>
<dbReference type="Gene3D" id="4.10.1240.10">
    <property type="entry name" value="GPCR, family 2, extracellular hormone receptor domain"/>
    <property type="match status" value="1"/>
</dbReference>
<dbReference type="GO" id="GO:0004930">
    <property type="term" value="F:G protein-coupled receptor activity"/>
    <property type="evidence" value="ECO:0007669"/>
    <property type="project" value="InterPro"/>
</dbReference>
<dbReference type="Pfam" id="PF02793">
    <property type="entry name" value="HRM"/>
    <property type="match status" value="1"/>
</dbReference>
<proteinExistence type="predicted"/>
<feature type="signal peptide" evidence="1">
    <location>
        <begin position="1"/>
        <end position="22"/>
    </location>
</feature>
<evidence type="ECO:0000313" key="3">
    <source>
        <dbReference type="EMBL" id="KAF6033430.1"/>
    </source>
</evidence>
<reference evidence="3" key="1">
    <citation type="submission" date="2020-06" db="EMBL/GenBank/DDBJ databases">
        <title>Draft genome of Bugula neritina, a colonial animal packing powerful symbionts and potential medicines.</title>
        <authorList>
            <person name="Rayko M."/>
        </authorList>
    </citation>
    <scope>NUCLEOTIDE SEQUENCE [LARGE SCALE GENOMIC DNA]</scope>
    <source>
        <strain evidence="3">Kwan_BN1</strain>
    </source>
</reference>
<comment type="caution">
    <text evidence="3">The sequence shown here is derived from an EMBL/GenBank/DDBJ whole genome shotgun (WGS) entry which is preliminary data.</text>
</comment>
<feature type="chain" id="PRO_5029650866" description="G-protein coupled receptors family 2 profile 1 domain-containing protein" evidence="1">
    <location>
        <begin position="23"/>
        <end position="109"/>
    </location>
</feature>
<dbReference type="AlphaFoldDB" id="A0A7J7K472"/>
<feature type="domain" description="G-protein coupled receptors family 2 profile 1" evidence="2">
    <location>
        <begin position="42"/>
        <end position="98"/>
    </location>
</feature>
<gene>
    <name evidence="3" type="ORF">EB796_008262</name>
</gene>
<dbReference type="Proteomes" id="UP000593567">
    <property type="component" value="Unassembled WGS sequence"/>
</dbReference>
<organism evidence="3 4">
    <name type="scientific">Bugula neritina</name>
    <name type="common">Brown bryozoan</name>
    <name type="synonym">Sertularia neritina</name>
    <dbReference type="NCBI Taxonomy" id="10212"/>
    <lineage>
        <taxon>Eukaryota</taxon>
        <taxon>Metazoa</taxon>
        <taxon>Spiralia</taxon>
        <taxon>Lophotrochozoa</taxon>
        <taxon>Bryozoa</taxon>
        <taxon>Gymnolaemata</taxon>
        <taxon>Cheilostomatida</taxon>
        <taxon>Flustrina</taxon>
        <taxon>Buguloidea</taxon>
        <taxon>Bugulidae</taxon>
        <taxon>Bugula</taxon>
    </lineage>
</organism>
<keyword evidence="4" id="KW-1185">Reference proteome</keyword>
<keyword evidence="1" id="KW-0732">Signal</keyword>